<feature type="signal peptide" evidence="1">
    <location>
        <begin position="1"/>
        <end position="18"/>
    </location>
</feature>
<proteinExistence type="predicted"/>
<dbReference type="OrthoDB" id="4865652at2759"/>
<name>A0A8K0WJN9_9HYPO</name>
<evidence type="ECO:0000256" key="1">
    <source>
        <dbReference type="SAM" id="SignalP"/>
    </source>
</evidence>
<dbReference type="Proteomes" id="UP000813444">
    <property type="component" value="Unassembled WGS sequence"/>
</dbReference>
<accession>A0A8K0WJN9</accession>
<evidence type="ECO:0000313" key="3">
    <source>
        <dbReference type="Proteomes" id="UP000813444"/>
    </source>
</evidence>
<organism evidence="2 3">
    <name type="scientific">Stachybotrys elegans</name>
    <dbReference type="NCBI Taxonomy" id="80388"/>
    <lineage>
        <taxon>Eukaryota</taxon>
        <taxon>Fungi</taxon>
        <taxon>Dikarya</taxon>
        <taxon>Ascomycota</taxon>
        <taxon>Pezizomycotina</taxon>
        <taxon>Sordariomycetes</taxon>
        <taxon>Hypocreomycetidae</taxon>
        <taxon>Hypocreales</taxon>
        <taxon>Stachybotryaceae</taxon>
        <taxon>Stachybotrys</taxon>
    </lineage>
</organism>
<dbReference type="EMBL" id="JAGPNK010000030">
    <property type="protein sequence ID" value="KAH7303638.1"/>
    <property type="molecule type" value="Genomic_DNA"/>
</dbReference>
<keyword evidence="3" id="KW-1185">Reference proteome</keyword>
<evidence type="ECO:0000313" key="2">
    <source>
        <dbReference type="EMBL" id="KAH7303638.1"/>
    </source>
</evidence>
<dbReference type="AlphaFoldDB" id="A0A8K0WJN9"/>
<gene>
    <name evidence="2" type="ORF">B0I35DRAFT_364577</name>
</gene>
<protein>
    <submittedName>
        <fullName evidence="2">Uncharacterized protein</fullName>
    </submittedName>
</protein>
<feature type="chain" id="PRO_5035440722" evidence="1">
    <location>
        <begin position="19"/>
        <end position="322"/>
    </location>
</feature>
<sequence length="322" mass="36327">MRFHFFFLLAWMATGVLGSGLRSAYEKIMLFYAYRLELLLPEDQRTIGYRCATQLQPTDDVYMPCPEPPNGQPKYLPCHMVNGPAKECNLVQFLVHIDGKGQGALKKRVFDGNQDRLNFDIDAAARKIEQFTWDRPLALPRHVFKGGCLPQHMVDGKTPYEGMVKSVFERVAYAKSHIPPTETSKAEVKDLFDRVETSRAAVHRARTADHDYFVKRSLEQAIPGIDVKVHNEGYQVHYKEKSREVFLISYDETKLANVASIPDIEDKISQALANRLVHKQGETTAEAAEVEAAKVHQITMEAWAQGKSTMDNAILSCNAPSS</sequence>
<comment type="caution">
    <text evidence="2">The sequence shown here is derived from an EMBL/GenBank/DDBJ whole genome shotgun (WGS) entry which is preliminary data.</text>
</comment>
<keyword evidence="1" id="KW-0732">Signal</keyword>
<reference evidence="2" key="1">
    <citation type="journal article" date="2021" name="Nat. Commun.">
        <title>Genetic determinants of endophytism in the Arabidopsis root mycobiome.</title>
        <authorList>
            <person name="Mesny F."/>
            <person name="Miyauchi S."/>
            <person name="Thiergart T."/>
            <person name="Pickel B."/>
            <person name="Atanasova L."/>
            <person name="Karlsson M."/>
            <person name="Huettel B."/>
            <person name="Barry K.W."/>
            <person name="Haridas S."/>
            <person name="Chen C."/>
            <person name="Bauer D."/>
            <person name="Andreopoulos W."/>
            <person name="Pangilinan J."/>
            <person name="LaButti K."/>
            <person name="Riley R."/>
            <person name="Lipzen A."/>
            <person name="Clum A."/>
            <person name="Drula E."/>
            <person name="Henrissat B."/>
            <person name="Kohler A."/>
            <person name="Grigoriev I.V."/>
            <person name="Martin F.M."/>
            <person name="Hacquard S."/>
        </authorList>
    </citation>
    <scope>NUCLEOTIDE SEQUENCE</scope>
    <source>
        <strain evidence="2">MPI-CAGE-CH-0235</strain>
    </source>
</reference>